<evidence type="ECO:0000313" key="5">
    <source>
        <dbReference type="Proteomes" id="UP000469185"/>
    </source>
</evidence>
<dbReference type="PANTHER" id="PTHR19353:SF19">
    <property type="entry name" value="DELTA(5) FATTY ACID DESATURASE C-RELATED"/>
    <property type="match status" value="1"/>
</dbReference>
<evidence type="ECO:0000313" key="4">
    <source>
        <dbReference type="EMBL" id="NED95993.1"/>
    </source>
</evidence>
<protein>
    <submittedName>
        <fullName evidence="4">Acyl-CoA desaturase</fullName>
    </submittedName>
</protein>
<dbReference type="GO" id="GO:0016717">
    <property type="term" value="F:oxidoreductase activity, acting on paired donors, with oxidation of a pair of donors resulting in the reduction of molecular oxygen to two molecules of water"/>
    <property type="evidence" value="ECO:0007669"/>
    <property type="project" value="TreeGrafter"/>
</dbReference>
<evidence type="ECO:0000256" key="1">
    <source>
        <dbReference type="SAM" id="MobiDB-lite"/>
    </source>
</evidence>
<feature type="transmembrane region" description="Helical" evidence="2">
    <location>
        <begin position="212"/>
        <end position="230"/>
    </location>
</feature>
<dbReference type="InterPro" id="IPR012171">
    <property type="entry name" value="Fatty_acid_desaturase"/>
</dbReference>
<dbReference type="AlphaFoldDB" id="A0A6N9YLX3"/>
<dbReference type="PIRSF" id="PIRSF015921">
    <property type="entry name" value="FA_sphinglp_des"/>
    <property type="match status" value="1"/>
</dbReference>
<proteinExistence type="predicted"/>
<feature type="transmembrane region" description="Helical" evidence="2">
    <location>
        <begin position="115"/>
        <end position="132"/>
    </location>
</feature>
<dbReference type="PANTHER" id="PTHR19353">
    <property type="entry name" value="FATTY ACID DESATURASE 2"/>
    <property type="match status" value="1"/>
</dbReference>
<feature type="transmembrane region" description="Helical" evidence="2">
    <location>
        <begin position="75"/>
        <end position="95"/>
    </location>
</feature>
<dbReference type="Proteomes" id="UP000469185">
    <property type="component" value="Unassembled WGS sequence"/>
</dbReference>
<feature type="domain" description="Fatty acid desaturase" evidence="3">
    <location>
        <begin position="75"/>
        <end position="334"/>
    </location>
</feature>
<keyword evidence="2" id="KW-0472">Membrane</keyword>
<organism evidence="4 5">
    <name type="scientific">Phytoactinopolyspora alkaliphila</name>
    <dbReference type="NCBI Taxonomy" id="1783498"/>
    <lineage>
        <taxon>Bacteria</taxon>
        <taxon>Bacillati</taxon>
        <taxon>Actinomycetota</taxon>
        <taxon>Actinomycetes</taxon>
        <taxon>Jiangellales</taxon>
        <taxon>Jiangellaceae</taxon>
        <taxon>Phytoactinopolyspora</taxon>
    </lineage>
</organism>
<keyword evidence="2" id="KW-0812">Transmembrane</keyword>
<dbReference type="GO" id="GO:0008610">
    <property type="term" value="P:lipid biosynthetic process"/>
    <property type="evidence" value="ECO:0007669"/>
    <property type="project" value="UniProtKB-ARBA"/>
</dbReference>
<evidence type="ECO:0000259" key="3">
    <source>
        <dbReference type="Pfam" id="PF00487"/>
    </source>
</evidence>
<reference evidence="4 5" key="1">
    <citation type="submission" date="2020-02" db="EMBL/GenBank/DDBJ databases">
        <authorList>
            <person name="Li X.-J."/>
            <person name="Feng X.-M."/>
        </authorList>
    </citation>
    <scope>NUCLEOTIDE SEQUENCE [LARGE SCALE GENOMIC DNA]</scope>
    <source>
        <strain evidence="4 5">CGMCC 4.7225</strain>
    </source>
</reference>
<dbReference type="EMBL" id="JAAGOB010000005">
    <property type="protein sequence ID" value="NED95993.1"/>
    <property type="molecule type" value="Genomic_DNA"/>
</dbReference>
<name>A0A6N9YLX3_9ACTN</name>
<comment type="caution">
    <text evidence="4">The sequence shown here is derived from an EMBL/GenBank/DDBJ whole genome shotgun (WGS) entry which is preliminary data.</text>
</comment>
<sequence>MPESGSGAASRTDTLPGPAGASRRERYVSEYSDLSRQIKASGLLKRRYGYYWTLIIAMVTAFAGVWVAFGFLGNSWFQLIPAGVLAVVLAQFGFLGHDGAHRQIFASHKWNEWSARVFSGLFTGLSYGWWMSKHNRHHANPNKEGADPDIAPGVLAFTPSAMEGRKGFSARFARRQGYLFFPLLLLEGLALHVASIQRVLSKEALKHRWCEALFMALRLGGYIAALLIVLPPGKAAAFFGVQMGLFGLLLGGSFAPNHKGMPIVPANEKIDFLRRQVLMSRNIRGGAVTDFAMGGLNYQVEHHLFPSMARPNLRKAQPIVRDFCARHKVMYTETSLLGSYKIVVDYLNKVGLGARDPFACPLAGQLRA</sequence>
<feature type="region of interest" description="Disordered" evidence="1">
    <location>
        <begin position="1"/>
        <end position="24"/>
    </location>
</feature>
<dbReference type="CDD" id="cd03506">
    <property type="entry name" value="Delta6-FADS-like"/>
    <property type="match status" value="1"/>
</dbReference>
<dbReference type="GO" id="GO:0016020">
    <property type="term" value="C:membrane"/>
    <property type="evidence" value="ECO:0007669"/>
    <property type="project" value="TreeGrafter"/>
</dbReference>
<keyword evidence="2" id="KW-1133">Transmembrane helix</keyword>
<feature type="transmembrane region" description="Helical" evidence="2">
    <location>
        <begin position="236"/>
        <end position="255"/>
    </location>
</feature>
<keyword evidence="5" id="KW-1185">Reference proteome</keyword>
<dbReference type="Pfam" id="PF00487">
    <property type="entry name" value="FA_desaturase"/>
    <property type="match status" value="1"/>
</dbReference>
<evidence type="ECO:0000256" key="2">
    <source>
        <dbReference type="SAM" id="Phobius"/>
    </source>
</evidence>
<dbReference type="InterPro" id="IPR005804">
    <property type="entry name" value="FA_desaturase_dom"/>
</dbReference>
<feature type="transmembrane region" description="Helical" evidence="2">
    <location>
        <begin position="178"/>
        <end position="200"/>
    </location>
</feature>
<accession>A0A6N9YLX3</accession>
<gene>
    <name evidence="4" type="ORF">G1H11_11800</name>
</gene>
<feature type="transmembrane region" description="Helical" evidence="2">
    <location>
        <begin position="48"/>
        <end position="69"/>
    </location>
</feature>